<sequence>MDSSVVTSITVSDTKARMTSRGSEHMASISQLLSDLGSFDRNAPALSVRRNAVESSSLQQVTSNGHDGVPNYGMHGDSFVDVQTATATIIRDHDMEKSGSVPESFELPRSGSLPGGILENLESLLDCTLNVTSNRRALESKDSAHLSMQRTSRFVEVMSRTSTRRNRYQSSTRIGDSSKELNTARWMMFIRELRQKKFEEQLSKNVNRDVSSDLLADEGKPSHINQGTMRGSSVSRELDVHLQLSDETGFRSLSKAKQYVRFRPRSVVRSNKNRPLTPISRVSNELTSYSIFSKTKRASEDATNYGLVRIRETGAHRQVYDCVEKETGRKLSVKLISKDHLAAVMYKQLCKVPHKNIERIVQVLEDKRLLYILMDFNNSQYLRDFYYNSQPRTLTHQIIRTIVKDILEALVFLHKKGIVHGGIDMDSITIHRLKDGRLLTKLANVDTVYTTKCQLKKQPLERIRDAPEKVDGVVTCSSDLWNLGILLYTLCEGKSPYRRFTLKTNTDMLANLSPSDVTFTSDQWIKSPGMKDFCLRCLQPNHSCRITSAMEGLIHYWFSN</sequence>
<protein>
    <recommendedName>
        <fullName evidence="1">Protein kinase domain-containing protein</fullName>
    </recommendedName>
</protein>
<dbReference type="PROSITE" id="PS50011">
    <property type="entry name" value="PROTEIN_KINASE_DOM"/>
    <property type="match status" value="1"/>
</dbReference>
<dbReference type="SMART" id="SM00220">
    <property type="entry name" value="S_TKc"/>
    <property type="match status" value="1"/>
</dbReference>
<dbReference type="Pfam" id="PF00069">
    <property type="entry name" value="Pkinase"/>
    <property type="match status" value="1"/>
</dbReference>
<comment type="caution">
    <text evidence="2">The sequence shown here is derived from an EMBL/GenBank/DDBJ whole genome shotgun (WGS) entry which is preliminary data.</text>
</comment>
<reference evidence="2" key="2">
    <citation type="submission" date="2021-05" db="EMBL/GenBank/DDBJ databases">
        <authorList>
            <person name="Pain A."/>
        </authorList>
    </citation>
    <scope>NUCLEOTIDE SEQUENCE</scope>
    <source>
        <strain evidence="2">1802A</strain>
    </source>
</reference>
<keyword evidence="3" id="KW-1185">Reference proteome</keyword>
<gene>
    <name evidence="2" type="ORF">X943_003561</name>
</gene>
<organism evidence="2 3">
    <name type="scientific">Babesia divergens</name>
    <dbReference type="NCBI Taxonomy" id="32595"/>
    <lineage>
        <taxon>Eukaryota</taxon>
        <taxon>Sar</taxon>
        <taxon>Alveolata</taxon>
        <taxon>Apicomplexa</taxon>
        <taxon>Aconoidasida</taxon>
        <taxon>Piroplasmida</taxon>
        <taxon>Babesiidae</taxon>
        <taxon>Babesia</taxon>
    </lineage>
</organism>
<dbReference type="GO" id="GO:0005524">
    <property type="term" value="F:ATP binding"/>
    <property type="evidence" value="ECO:0007669"/>
    <property type="project" value="InterPro"/>
</dbReference>
<dbReference type="InterPro" id="IPR011009">
    <property type="entry name" value="Kinase-like_dom_sf"/>
</dbReference>
<dbReference type="Gene3D" id="3.30.200.20">
    <property type="entry name" value="Phosphorylase Kinase, domain 1"/>
    <property type="match status" value="1"/>
</dbReference>
<reference evidence="2" key="1">
    <citation type="journal article" date="2014" name="Nucleic Acids Res.">
        <title>The evolutionary dynamics of variant antigen genes in Babesia reveal a history of genomic innovation underlying host-parasite interaction.</title>
        <authorList>
            <person name="Jackson A.P."/>
            <person name="Otto T.D."/>
            <person name="Darby A."/>
            <person name="Ramaprasad A."/>
            <person name="Xia D."/>
            <person name="Echaide I.E."/>
            <person name="Farber M."/>
            <person name="Gahlot S."/>
            <person name="Gamble J."/>
            <person name="Gupta D."/>
            <person name="Gupta Y."/>
            <person name="Jackson L."/>
            <person name="Malandrin L."/>
            <person name="Malas T.B."/>
            <person name="Moussa E."/>
            <person name="Nair M."/>
            <person name="Reid A.J."/>
            <person name="Sanders M."/>
            <person name="Sharma J."/>
            <person name="Tracey A."/>
            <person name="Quail M.A."/>
            <person name="Weir W."/>
            <person name="Wastling J.M."/>
            <person name="Hall N."/>
            <person name="Willadsen P."/>
            <person name="Lingelbach K."/>
            <person name="Shiels B."/>
            <person name="Tait A."/>
            <person name="Berriman M."/>
            <person name="Allred D.R."/>
            <person name="Pain A."/>
        </authorList>
    </citation>
    <scope>NUCLEOTIDE SEQUENCE</scope>
    <source>
        <strain evidence="2">1802A</strain>
    </source>
</reference>
<dbReference type="InterPro" id="IPR000719">
    <property type="entry name" value="Prot_kinase_dom"/>
</dbReference>
<evidence type="ECO:0000313" key="3">
    <source>
        <dbReference type="Proteomes" id="UP001195914"/>
    </source>
</evidence>
<evidence type="ECO:0000259" key="1">
    <source>
        <dbReference type="PROSITE" id="PS50011"/>
    </source>
</evidence>
<proteinExistence type="predicted"/>
<dbReference type="GO" id="GO:0004672">
    <property type="term" value="F:protein kinase activity"/>
    <property type="evidence" value="ECO:0007669"/>
    <property type="project" value="InterPro"/>
</dbReference>
<name>A0AAD9GDW1_BABDI</name>
<evidence type="ECO:0000313" key="2">
    <source>
        <dbReference type="EMBL" id="KAK1936450.1"/>
    </source>
</evidence>
<dbReference type="AlphaFoldDB" id="A0AAD9GDW1"/>
<dbReference type="Gene3D" id="1.10.510.10">
    <property type="entry name" value="Transferase(Phosphotransferase) domain 1"/>
    <property type="match status" value="1"/>
</dbReference>
<accession>A0AAD9GDW1</accession>
<dbReference type="Proteomes" id="UP001195914">
    <property type="component" value="Unassembled WGS sequence"/>
</dbReference>
<dbReference type="PANTHER" id="PTHR24347">
    <property type="entry name" value="SERINE/THREONINE-PROTEIN KINASE"/>
    <property type="match status" value="1"/>
</dbReference>
<dbReference type="EMBL" id="JAHBMH010000044">
    <property type="protein sequence ID" value="KAK1936450.1"/>
    <property type="molecule type" value="Genomic_DNA"/>
</dbReference>
<dbReference type="SUPFAM" id="SSF56112">
    <property type="entry name" value="Protein kinase-like (PK-like)"/>
    <property type="match status" value="1"/>
</dbReference>
<feature type="domain" description="Protein kinase" evidence="1">
    <location>
        <begin position="305"/>
        <end position="558"/>
    </location>
</feature>